<dbReference type="Pfam" id="PF00480">
    <property type="entry name" value="ROK"/>
    <property type="match status" value="1"/>
</dbReference>
<name>A0A1Q1G163_9BACL</name>
<dbReference type="GO" id="GO:0004340">
    <property type="term" value="F:glucokinase activity"/>
    <property type="evidence" value="ECO:0007669"/>
    <property type="project" value="UniProtKB-EC"/>
</dbReference>
<evidence type="ECO:0000313" key="9">
    <source>
        <dbReference type="EMBL" id="RPF58101.1"/>
    </source>
</evidence>
<dbReference type="GO" id="GO:0005737">
    <property type="term" value="C:cytoplasm"/>
    <property type="evidence" value="ECO:0007669"/>
    <property type="project" value="InterPro"/>
</dbReference>
<keyword evidence="7" id="KW-0067">ATP-binding</keyword>
<keyword evidence="4" id="KW-0808">Transferase</keyword>
<dbReference type="OrthoDB" id="9810372at2"/>
<comment type="caution">
    <text evidence="9">The sequence shown here is derived from an EMBL/GenBank/DDBJ whole genome shotgun (WGS) entry which is preliminary data.</text>
</comment>
<evidence type="ECO:0000256" key="7">
    <source>
        <dbReference type="ARBA" id="ARBA00022840"/>
    </source>
</evidence>
<dbReference type="InterPro" id="IPR000600">
    <property type="entry name" value="ROK"/>
</dbReference>
<dbReference type="SUPFAM" id="SSF53067">
    <property type="entry name" value="Actin-like ATPase domain"/>
    <property type="match status" value="1"/>
</dbReference>
<evidence type="ECO:0000256" key="4">
    <source>
        <dbReference type="ARBA" id="ARBA00022679"/>
    </source>
</evidence>
<dbReference type="InterPro" id="IPR043129">
    <property type="entry name" value="ATPase_NBD"/>
</dbReference>
<dbReference type="STRING" id="1849491.BVH56_03715"/>
<dbReference type="EMBL" id="RKRK01000002">
    <property type="protein sequence ID" value="RPF58101.1"/>
    <property type="molecule type" value="Genomic_DNA"/>
</dbReference>
<dbReference type="Proteomes" id="UP000277108">
    <property type="component" value="Unassembled WGS sequence"/>
</dbReference>
<evidence type="ECO:0000313" key="10">
    <source>
        <dbReference type="Proteomes" id="UP000277108"/>
    </source>
</evidence>
<organism evidence="9 10">
    <name type="scientific">Abyssicoccus albus</name>
    <dbReference type="NCBI Taxonomy" id="1817405"/>
    <lineage>
        <taxon>Bacteria</taxon>
        <taxon>Bacillati</taxon>
        <taxon>Bacillota</taxon>
        <taxon>Bacilli</taxon>
        <taxon>Bacillales</taxon>
        <taxon>Abyssicoccaceae</taxon>
    </lineage>
</organism>
<evidence type="ECO:0000256" key="8">
    <source>
        <dbReference type="ARBA" id="ARBA00032386"/>
    </source>
</evidence>
<dbReference type="GO" id="GO:0005524">
    <property type="term" value="F:ATP binding"/>
    <property type="evidence" value="ECO:0007669"/>
    <property type="project" value="UniProtKB-KW"/>
</dbReference>
<dbReference type="GO" id="GO:0006096">
    <property type="term" value="P:glycolytic process"/>
    <property type="evidence" value="ECO:0007669"/>
    <property type="project" value="InterPro"/>
</dbReference>
<dbReference type="EC" id="2.7.1.2" evidence="2"/>
<dbReference type="PANTHER" id="PTHR18964">
    <property type="entry name" value="ROK (REPRESSOR, ORF, KINASE) FAMILY"/>
    <property type="match status" value="1"/>
</dbReference>
<accession>A0A3N5CJY2</accession>
<sequence length="324" mass="35103">MEQNKYILGVDIGGTTCKCGIFDLNLTLLEHFEINTDTSHNGQNIIKNIYTSFTKYFDEPLTDINIAGIGIGVPGPVDHTNEIIRGAINLGWPDWYNVSEQMKKYINTKVIVLNDANAAALGEHTQSNSSHESSVLITLGTGVGGGIVLNNQLITGENGAAGELGHMPVDTMFNFKCNCGLTGCLETVASATGIVNIAKYYYEQNDEKYSSSLYNLIETDQLTAKEVFDAAKQNDRLAHHIIDIISLYIAKAISMISVTVNPSLVLIGGGVSRAGDILMNRIKKHVGSLTFNRAYEELTIEYATLLNQAGIYGAASIIKTSIDS</sequence>
<reference evidence="9 10" key="1">
    <citation type="submission" date="2018-11" db="EMBL/GenBank/DDBJ databases">
        <title>Genomic Encyclopedia of Type Strains, Phase IV (KMG-IV): sequencing the most valuable type-strain genomes for metagenomic binning, comparative biology and taxonomic classification.</title>
        <authorList>
            <person name="Goeker M."/>
        </authorList>
    </citation>
    <scope>NUCLEOTIDE SEQUENCE [LARGE SCALE GENOMIC DNA]</scope>
    <source>
        <strain evidence="9 10">DSM 29158</strain>
    </source>
</reference>
<gene>
    <name evidence="9" type="ORF">EDD62_0739</name>
</gene>
<proteinExistence type="inferred from homology"/>
<dbReference type="AlphaFoldDB" id="A0A1Q1G163"/>
<dbReference type="PROSITE" id="PS01125">
    <property type="entry name" value="ROK"/>
    <property type="match status" value="1"/>
</dbReference>
<keyword evidence="10" id="KW-1185">Reference proteome</keyword>
<evidence type="ECO:0000256" key="1">
    <source>
        <dbReference type="ARBA" id="ARBA00006479"/>
    </source>
</evidence>
<comment type="similarity">
    <text evidence="1">Belongs to the ROK (NagC/XylR) family.</text>
</comment>
<protein>
    <recommendedName>
        <fullName evidence="3">Glucokinase</fullName>
        <ecNumber evidence="2">2.7.1.2</ecNumber>
    </recommendedName>
    <alternativeName>
        <fullName evidence="8">Glucose kinase</fullName>
    </alternativeName>
</protein>
<dbReference type="InterPro" id="IPR004654">
    <property type="entry name" value="ROK_glcA"/>
</dbReference>
<dbReference type="InterPro" id="IPR049874">
    <property type="entry name" value="ROK_cs"/>
</dbReference>
<dbReference type="RefSeq" id="WP_077140165.1">
    <property type="nucleotide sequence ID" value="NZ_CBCSGK010000003.1"/>
</dbReference>
<evidence type="ECO:0000256" key="5">
    <source>
        <dbReference type="ARBA" id="ARBA00022741"/>
    </source>
</evidence>
<accession>A0A1Q1G163</accession>
<dbReference type="PANTHER" id="PTHR18964:SF149">
    <property type="entry name" value="BIFUNCTIONAL UDP-N-ACETYLGLUCOSAMINE 2-EPIMERASE_N-ACETYLMANNOSAMINE KINASE"/>
    <property type="match status" value="1"/>
</dbReference>
<dbReference type="NCBIfam" id="TIGR00744">
    <property type="entry name" value="ROK_glcA_fam"/>
    <property type="match status" value="1"/>
</dbReference>
<keyword evidence="5" id="KW-0547">Nucleotide-binding</keyword>
<dbReference type="Gene3D" id="3.30.420.40">
    <property type="match status" value="2"/>
</dbReference>
<evidence type="ECO:0000256" key="6">
    <source>
        <dbReference type="ARBA" id="ARBA00022777"/>
    </source>
</evidence>
<evidence type="ECO:0000256" key="2">
    <source>
        <dbReference type="ARBA" id="ARBA00012323"/>
    </source>
</evidence>
<evidence type="ECO:0000256" key="3">
    <source>
        <dbReference type="ARBA" id="ARBA00014701"/>
    </source>
</evidence>
<keyword evidence="6 9" id="KW-0418">Kinase</keyword>